<dbReference type="Proteomes" id="UP001565283">
    <property type="component" value="Unassembled WGS sequence"/>
</dbReference>
<evidence type="ECO:0000313" key="3">
    <source>
        <dbReference type="Proteomes" id="UP001565283"/>
    </source>
</evidence>
<keyword evidence="3" id="KW-1185">Reference proteome</keyword>
<evidence type="ECO:0000256" key="1">
    <source>
        <dbReference type="SAM" id="Coils"/>
    </source>
</evidence>
<name>A0ABV4D6X6_9LACT</name>
<sequence length="99" mass="12271">MDNNTRWKIEEEHAANMKQLKEAEELLDEYQMKMRQTTHQLLDYVYSFYRELDEGVPSNLSQPFEEVLENYNFSLRQKREELEELRLQEQRDFNQKMDF</sequence>
<reference evidence="2 3" key="1">
    <citation type="submission" date="2024-03" db="EMBL/GenBank/DDBJ databases">
        <title>Mouse gut bacterial collection (mGBC) of GemPharmatech.</title>
        <authorList>
            <person name="He Y."/>
            <person name="Dong L."/>
            <person name="Wu D."/>
            <person name="Gao X."/>
            <person name="Lin Z."/>
        </authorList>
    </citation>
    <scope>NUCLEOTIDE SEQUENCE [LARGE SCALE GENOMIC DNA]</scope>
    <source>
        <strain evidence="2 3">61-15</strain>
    </source>
</reference>
<organism evidence="2 3">
    <name type="scientific">Lactococcus ileimucosae</name>
    <dbReference type="NCBI Taxonomy" id="2941329"/>
    <lineage>
        <taxon>Bacteria</taxon>
        <taxon>Bacillati</taxon>
        <taxon>Bacillota</taxon>
        <taxon>Bacilli</taxon>
        <taxon>Lactobacillales</taxon>
        <taxon>Streptococcaceae</taxon>
        <taxon>Lactococcus</taxon>
    </lineage>
</organism>
<proteinExistence type="predicted"/>
<evidence type="ECO:0000313" key="2">
    <source>
        <dbReference type="EMBL" id="MEY8444488.1"/>
    </source>
</evidence>
<comment type="caution">
    <text evidence="2">The sequence shown here is derived from an EMBL/GenBank/DDBJ whole genome shotgun (WGS) entry which is preliminary data.</text>
</comment>
<feature type="coiled-coil region" evidence="1">
    <location>
        <begin position="68"/>
        <end position="95"/>
    </location>
</feature>
<dbReference type="RefSeq" id="WP_251713566.1">
    <property type="nucleotide sequence ID" value="NZ_CALPDE010000035.1"/>
</dbReference>
<accession>A0ABV4D6X6</accession>
<protein>
    <submittedName>
        <fullName evidence="2">Uncharacterized protein</fullName>
    </submittedName>
</protein>
<gene>
    <name evidence="2" type="ORF">AALA52_09640</name>
</gene>
<dbReference type="EMBL" id="JBCLSH010000053">
    <property type="protein sequence ID" value="MEY8444488.1"/>
    <property type="molecule type" value="Genomic_DNA"/>
</dbReference>
<feature type="coiled-coil region" evidence="1">
    <location>
        <begin position="9"/>
        <end position="40"/>
    </location>
</feature>
<keyword evidence="1" id="KW-0175">Coiled coil</keyword>